<dbReference type="GO" id="GO:0031124">
    <property type="term" value="P:mRNA 3'-end processing"/>
    <property type="evidence" value="ECO:0007669"/>
    <property type="project" value="InterPro"/>
</dbReference>
<evidence type="ECO:0000313" key="6">
    <source>
        <dbReference type="EMBL" id="CDP38796.1"/>
    </source>
</evidence>
<protein>
    <submittedName>
        <fullName evidence="6">ARAD1D42834p</fullName>
    </submittedName>
</protein>
<dbReference type="Gene3D" id="1.10.20.70">
    <property type="entry name" value="Transcription termination and cleavage factor, C-terminal domain"/>
    <property type="match status" value="1"/>
</dbReference>
<dbReference type="PROSITE" id="PS50102">
    <property type="entry name" value="RRM"/>
    <property type="match status" value="1"/>
</dbReference>
<sequence>MTSRIVYVGSIPYDQTEEQILDIFRSVGPVANFRLVFDKETGRPKGFGFVEYHDVDTAASAVRNLNNYELGSRRLRVDFSHDPSLMRDYRSGPQQSHTDTTTGSSSVTSSNAKVGALPPGTPLMPGASASETITRTLNEFDNDKKAKLVSDFKAFVQSDPALAANLLRSCPQLSYAAVQLLLALGKVDAQSVAGLVDNSAEAAPQAAPEQPQGQAALIKQVMELTEEQIELLPEEQKGAVRTLREQVRTGQIQV</sequence>
<evidence type="ECO:0000256" key="3">
    <source>
        <dbReference type="PROSITE-ProRule" id="PRU00176"/>
    </source>
</evidence>
<evidence type="ECO:0000256" key="1">
    <source>
        <dbReference type="ARBA" id="ARBA00004123"/>
    </source>
</evidence>
<dbReference type="PANTHER" id="PTHR45735">
    <property type="entry name" value="CLEAVAGE STIMULATION FACTOR SUBUNIT 2"/>
    <property type="match status" value="1"/>
</dbReference>
<dbReference type="InterPro" id="IPR035979">
    <property type="entry name" value="RBD_domain_sf"/>
</dbReference>
<evidence type="ECO:0000259" key="5">
    <source>
        <dbReference type="PROSITE" id="PS50102"/>
    </source>
</evidence>
<dbReference type="InterPro" id="IPR025742">
    <property type="entry name" value="CSTF2_hinge"/>
</dbReference>
<dbReference type="Gene3D" id="1.25.40.630">
    <property type="match status" value="1"/>
</dbReference>
<dbReference type="InterPro" id="IPR012677">
    <property type="entry name" value="Nucleotide-bd_a/b_plait_sf"/>
</dbReference>
<feature type="domain" description="RRM" evidence="5">
    <location>
        <begin position="4"/>
        <end position="82"/>
    </location>
</feature>
<dbReference type="CDD" id="cd12398">
    <property type="entry name" value="RRM_CSTF2_RNA15_like"/>
    <property type="match status" value="1"/>
</dbReference>
<dbReference type="InterPro" id="IPR026896">
    <property type="entry name" value="CSTF_C"/>
</dbReference>
<proteinExistence type="predicted"/>
<evidence type="ECO:0000256" key="4">
    <source>
        <dbReference type="SAM" id="MobiDB-lite"/>
    </source>
</evidence>
<gene>
    <name evidence="6" type="ORF">GNLVRS02_ARAD1D42834g</name>
</gene>
<keyword evidence="2" id="KW-0539">Nucleus</keyword>
<reference evidence="6" key="1">
    <citation type="submission" date="2014-02" db="EMBL/GenBank/DDBJ databases">
        <authorList>
            <person name="Genoscope - CEA"/>
        </authorList>
    </citation>
    <scope>NUCLEOTIDE SEQUENCE</scope>
    <source>
        <strain evidence="6">LS3</strain>
    </source>
</reference>
<dbReference type="Pfam" id="PF00076">
    <property type="entry name" value="RRM_1"/>
    <property type="match status" value="1"/>
</dbReference>
<organism evidence="6">
    <name type="scientific">Blastobotrys adeninivorans</name>
    <name type="common">Yeast</name>
    <name type="synonym">Arxula adeninivorans</name>
    <dbReference type="NCBI Taxonomy" id="409370"/>
    <lineage>
        <taxon>Eukaryota</taxon>
        <taxon>Fungi</taxon>
        <taxon>Dikarya</taxon>
        <taxon>Ascomycota</taxon>
        <taxon>Saccharomycotina</taxon>
        <taxon>Dipodascomycetes</taxon>
        <taxon>Dipodascales</taxon>
        <taxon>Trichomonascaceae</taxon>
        <taxon>Blastobotrys</taxon>
    </lineage>
</organism>
<dbReference type="GO" id="GO:0005847">
    <property type="term" value="C:mRNA cleavage and polyadenylation specificity factor complex"/>
    <property type="evidence" value="ECO:0007669"/>
    <property type="project" value="TreeGrafter"/>
</dbReference>
<dbReference type="Pfam" id="PF14304">
    <property type="entry name" value="CSTF_C"/>
    <property type="match status" value="1"/>
</dbReference>
<feature type="compositionally biased region" description="Low complexity" evidence="4">
    <location>
        <begin position="96"/>
        <end position="110"/>
    </location>
</feature>
<dbReference type="EMBL" id="HG937694">
    <property type="protein sequence ID" value="CDP38796.1"/>
    <property type="molecule type" value="Genomic_DNA"/>
</dbReference>
<dbReference type="PhylomeDB" id="A0A060TI19"/>
<name>A0A060TI19_BLAAD</name>
<reference evidence="6" key="2">
    <citation type="submission" date="2014-06" db="EMBL/GenBank/DDBJ databases">
        <title>The complete genome of Blastobotrys (Arxula) adeninivorans LS3 - a yeast of biotechnological interest.</title>
        <authorList>
            <person name="Kunze G."/>
            <person name="Gaillardin C."/>
            <person name="Czernicka M."/>
            <person name="Durrens P."/>
            <person name="Martin T."/>
            <person name="Boer E."/>
            <person name="Gabaldon T."/>
            <person name="Cruz J."/>
            <person name="Talla E."/>
            <person name="Marck C."/>
            <person name="Goffeau A."/>
            <person name="Barbe V."/>
            <person name="Baret P."/>
            <person name="Baronian K."/>
            <person name="Beier S."/>
            <person name="Bleykasten C."/>
            <person name="Bode R."/>
            <person name="Casaregola S."/>
            <person name="Despons L."/>
            <person name="Fairhead C."/>
            <person name="Giersberg M."/>
            <person name="Gierski P."/>
            <person name="Hahnel U."/>
            <person name="Hartmann A."/>
            <person name="Jankowska D."/>
            <person name="Jubin C."/>
            <person name="Jung P."/>
            <person name="Lafontaine I."/>
            <person name="Leh-Louis V."/>
            <person name="Lemaire M."/>
            <person name="Marcet-Houben M."/>
            <person name="Mascher M."/>
            <person name="Morel G."/>
            <person name="Richard G.-F."/>
            <person name="Riechen J."/>
            <person name="Sacerdot C."/>
            <person name="Sarkar A."/>
            <person name="Savel G."/>
            <person name="Schacherer J."/>
            <person name="Sherman D."/>
            <person name="Straub M.-L."/>
            <person name="Stein N."/>
            <person name="Thierry A."/>
            <person name="Trautwein-Schult A."/>
            <person name="Westhof E."/>
            <person name="Worch S."/>
            <person name="Dujon B."/>
            <person name="Souciet J.-L."/>
            <person name="Wincker P."/>
            <person name="Scholz U."/>
            <person name="Neuveglise N."/>
        </authorList>
    </citation>
    <scope>NUCLEOTIDE SEQUENCE</scope>
    <source>
        <strain evidence="6">LS3</strain>
    </source>
</reference>
<dbReference type="InterPro" id="IPR000504">
    <property type="entry name" value="RRM_dom"/>
</dbReference>
<comment type="subcellular location">
    <subcellularLocation>
        <location evidence="1">Nucleus</location>
    </subcellularLocation>
</comment>
<dbReference type="SUPFAM" id="SSF54928">
    <property type="entry name" value="RNA-binding domain, RBD"/>
    <property type="match status" value="1"/>
</dbReference>
<dbReference type="SMART" id="SM00360">
    <property type="entry name" value="RRM"/>
    <property type="match status" value="1"/>
</dbReference>
<dbReference type="PANTHER" id="PTHR45735:SF2">
    <property type="entry name" value="CLEAVAGE STIMULATION FACTOR SUBUNIT 2"/>
    <property type="match status" value="1"/>
</dbReference>
<dbReference type="AlphaFoldDB" id="A0A060TI19"/>
<dbReference type="Gene3D" id="3.30.70.330">
    <property type="match status" value="1"/>
</dbReference>
<accession>A0A060TI19</accession>
<dbReference type="Pfam" id="PF14327">
    <property type="entry name" value="CSTF2_hinge"/>
    <property type="match status" value="1"/>
</dbReference>
<dbReference type="InterPro" id="IPR038192">
    <property type="entry name" value="CSTF_C_sf"/>
</dbReference>
<evidence type="ECO:0000256" key="2">
    <source>
        <dbReference type="ARBA" id="ARBA00023242"/>
    </source>
</evidence>
<feature type="region of interest" description="Disordered" evidence="4">
    <location>
        <begin position="84"/>
        <end position="128"/>
    </location>
</feature>
<dbReference type="GO" id="GO:0003729">
    <property type="term" value="F:mRNA binding"/>
    <property type="evidence" value="ECO:0007669"/>
    <property type="project" value="TreeGrafter"/>
</dbReference>
<keyword evidence="3" id="KW-0694">RNA-binding</keyword>